<reference evidence="2" key="1">
    <citation type="journal article" date="2019" name="Int. J. Syst. Evol. Microbiol.">
        <title>The Global Catalogue of Microorganisms (GCM) 10K type strain sequencing project: providing services to taxonomists for standard genome sequencing and annotation.</title>
        <authorList>
            <consortium name="The Broad Institute Genomics Platform"/>
            <consortium name="The Broad Institute Genome Sequencing Center for Infectious Disease"/>
            <person name="Wu L."/>
            <person name="Ma J."/>
        </authorList>
    </citation>
    <scope>NUCLEOTIDE SEQUENCE [LARGE SCALE GENOMIC DNA]</scope>
    <source>
        <strain evidence="2">CCUG 55609</strain>
    </source>
</reference>
<gene>
    <name evidence="1" type="ORF">ACFQ33_20720</name>
</gene>
<name>A0ABW3Z2C7_MYCRA</name>
<dbReference type="Proteomes" id="UP001597173">
    <property type="component" value="Unassembled WGS sequence"/>
</dbReference>
<organism evidence="1 2">
    <name type="scientific">Mycoplana ramosa</name>
    <name type="common">Mycoplana bullata</name>
    <dbReference type="NCBI Taxonomy" id="40837"/>
    <lineage>
        <taxon>Bacteria</taxon>
        <taxon>Pseudomonadati</taxon>
        <taxon>Pseudomonadota</taxon>
        <taxon>Alphaproteobacteria</taxon>
        <taxon>Hyphomicrobiales</taxon>
        <taxon>Rhizobiaceae</taxon>
        <taxon>Mycoplana</taxon>
    </lineage>
</organism>
<keyword evidence="2" id="KW-1185">Reference proteome</keyword>
<dbReference type="RefSeq" id="WP_374841254.1">
    <property type="nucleotide sequence ID" value="NZ_JBHEEW010000020.1"/>
</dbReference>
<evidence type="ECO:0000313" key="1">
    <source>
        <dbReference type="EMBL" id="MFD1330317.1"/>
    </source>
</evidence>
<dbReference type="EMBL" id="JBHTNF010000022">
    <property type="protein sequence ID" value="MFD1330317.1"/>
    <property type="molecule type" value="Genomic_DNA"/>
</dbReference>
<proteinExistence type="predicted"/>
<comment type="caution">
    <text evidence="1">The sequence shown here is derived from an EMBL/GenBank/DDBJ whole genome shotgun (WGS) entry which is preliminary data.</text>
</comment>
<accession>A0ABW3Z2C7</accession>
<protein>
    <submittedName>
        <fullName evidence="1">Uncharacterized protein</fullName>
    </submittedName>
</protein>
<sequence>MNSTLANMRSHIAEKHPTIGALHGGNVEASTYVHNWLNVDA</sequence>
<evidence type="ECO:0000313" key="2">
    <source>
        <dbReference type="Proteomes" id="UP001597173"/>
    </source>
</evidence>